<accession>A0A0G1T209</accession>
<dbReference type="AlphaFoldDB" id="A0A0G1T209"/>
<evidence type="ECO:0000256" key="1">
    <source>
        <dbReference type="SAM" id="Phobius"/>
    </source>
</evidence>
<feature type="transmembrane region" description="Helical" evidence="1">
    <location>
        <begin position="44"/>
        <end position="68"/>
    </location>
</feature>
<keyword evidence="1" id="KW-0812">Transmembrane</keyword>
<protein>
    <submittedName>
        <fullName evidence="2">Uncharacterized protein</fullName>
    </submittedName>
</protein>
<organism evidence="2 3">
    <name type="scientific">Candidatus Nomurabacteria bacterium GW2011_GWB1_47_6</name>
    <dbReference type="NCBI Taxonomy" id="1618749"/>
    <lineage>
        <taxon>Bacteria</taxon>
        <taxon>Candidatus Nomuraibacteriota</taxon>
    </lineage>
</organism>
<keyword evidence="1" id="KW-0472">Membrane</keyword>
<name>A0A0G1T209_9BACT</name>
<comment type="caution">
    <text evidence="2">The sequence shown here is derived from an EMBL/GenBank/DDBJ whole genome shotgun (WGS) entry which is preliminary data.</text>
</comment>
<sequence length="83" mass="9547">MPPTPFIGISLLIHVCIILMHKIFHWVPRRKIVHKKATISTSILSVFVVTLVFWFVAISAMVLVYVSVQEEHSIFNLFSQENP</sequence>
<reference evidence="2 3" key="1">
    <citation type="journal article" date="2015" name="Nature">
        <title>rRNA introns, odd ribosomes, and small enigmatic genomes across a large radiation of phyla.</title>
        <authorList>
            <person name="Brown C.T."/>
            <person name="Hug L.A."/>
            <person name="Thomas B.C."/>
            <person name="Sharon I."/>
            <person name="Castelle C.J."/>
            <person name="Singh A."/>
            <person name="Wilkins M.J."/>
            <person name="Williams K.H."/>
            <person name="Banfield J.F."/>
        </authorList>
    </citation>
    <scope>NUCLEOTIDE SEQUENCE [LARGE SCALE GENOMIC DNA]</scope>
</reference>
<dbReference type="Proteomes" id="UP000034879">
    <property type="component" value="Unassembled WGS sequence"/>
</dbReference>
<keyword evidence="1" id="KW-1133">Transmembrane helix</keyword>
<evidence type="ECO:0000313" key="2">
    <source>
        <dbReference type="EMBL" id="KKU75794.1"/>
    </source>
</evidence>
<gene>
    <name evidence="2" type="ORF">UY01_C0004G0021</name>
</gene>
<feature type="transmembrane region" description="Helical" evidence="1">
    <location>
        <begin position="6"/>
        <end position="24"/>
    </location>
</feature>
<evidence type="ECO:0000313" key="3">
    <source>
        <dbReference type="Proteomes" id="UP000034879"/>
    </source>
</evidence>
<dbReference type="EMBL" id="LCOJ01000004">
    <property type="protein sequence ID" value="KKU75794.1"/>
    <property type="molecule type" value="Genomic_DNA"/>
</dbReference>
<proteinExistence type="predicted"/>